<dbReference type="Gene3D" id="2.60.120.10">
    <property type="entry name" value="Jelly Rolls"/>
    <property type="match status" value="1"/>
</dbReference>
<dbReference type="InterPro" id="IPR014710">
    <property type="entry name" value="RmlC-like_jellyroll"/>
</dbReference>
<comment type="caution">
    <text evidence="1">The sequence shown here is derived from an EMBL/GenBank/DDBJ whole genome shotgun (WGS) entry which is preliminary data.</text>
</comment>
<proteinExistence type="predicted"/>
<evidence type="ECO:0000313" key="2">
    <source>
        <dbReference type="Proteomes" id="UP001500506"/>
    </source>
</evidence>
<organism evidence="1 2">
    <name type="scientific">Agromyces humatus</name>
    <dbReference type="NCBI Taxonomy" id="279573"/>
    <lineage>
        <taxon>Bacteria</taxon>
        <taxon>Bacillati</taxon>
        <taxon>Actinomycetota</taxon>
        <taxon>Actinomycetes</taxon>
        <taxon>Micrococcales</taxon>
        <taxon>Microbacteriaceae</taxon>
        <taxon>Agromyces</taxon>
    </lineage>
</organism>
<sequence>MDSGYRIIAADEAHLLDELPPEDGEVRTRRVFAHDGVSLVLISLGRGAVLRDHTAVAPILIRGLSGRSVVTIGDDRVDLAVGAIVQLDTGVRHAVEAIGPAQLLLTVLGTGRGRARGGRASIAADSGAPAAAAGAISVAEPVDSAEAGR</sequence>
<dbReference type="Proteomes" id="UP001500506">
    <property type="component" value="Unassembled WGS sequence"/>
</dbReference>
<evidence type="ECO:0008006" key="3">
    <source>
        <dbReference type="Google" id="ProtNLM"/>
    </source>
</evidence>
<gene>
    <name evidence="1" type="ORF">GCM10009747_27230</name>
</gene>
<protein>
    <recommendedName>
        <fullName evidence="3">Cupin</fullName>
    </recommendedName>
</protein>
<dbReference type="InterPro" id="IPR011051">
    <property type="entry name" value="RmlC_Cupin_sf"/>
</dbReference>
<dbReference type="EMBL" id="BAAANH010000005">
    <property type="protein sequence ID" value="GAA1765586.1"/>
    <property type="molecule type" value="Genomic_DNA"/>
</dbReference>
<reference evidence="1 2" key="1">
    <citation type="journal article" date="2019" name="Int. J. Syst. Evol. Microbiol.">
        <title>The Global Catalogue of Microorganisms (GCM) 10K type strain sequencing project: providing services to taxonomists for standard genome sequencing and annotation.</title>
        <authorList>
            <consortium name="The Broad Institute Genomics Platform"/>
            <consortium name="The Broad Institute Genome Sequencing Center for Infectious Disease"/>
            <person name="Wu L."/>
            <person name="Ma J."/>
        </authorList>
    </citation>
    <scope>NUCLEOTIDE SEQUENCE [LARGE SCALE GENOMIC DNA]</scope>
    <source>
        <strain evidence="1 2">JCM 14319</strain>
    </source>
</reference>
<accession>A0ABN2KTM7</accession>
<name>A0ABN2KTM7_9MICO</name>
<dbReference type="RefSeq" id="WP_232498625.1">
    <property type="nucleotide sequence ID" value="NZ_BAAANH010000005.1"/>
</dbReference>
<evidence type="ECO:0000313" key="1">
    <source>
        <dbReference type="EMBL" id="GAA1765586.1"/>
    </source>
</evidence>
<keyword evidence="2" id="KW-1185">Reference proteome</keyword>
<dbReference type="SUPFAM" id="SSF51182">
    <property type="entry name" value="RmlC-like cupins"/>
    <property type="match status" value="1"/>
</dbReference>